<evidence type="ECO:0000313" key="1">
    <source>
        <dbReference type="EMBL" id="QPE04553.1"/>
    </source>
</evidence>
<dbReference type="EMBL" id="CP064760">
    <property type="protein sequence ID" value="QPE04553.1"/>
    <property type="molecule type" value="Genomic_DNA"/>
</dbReference>
<proteinExistence type="predicted"/>
<sequence>MRVIGTIRSTATERITVEADSYQEARELLEAQVPEGHELIVIRTDTDT</sequence>
<dbReference type="KEGG" id="msf:IT882_15770"/>
<gene>
    <name evidence="1" type="ORF">IT882_15770</name>
</gene>
<accession>A0A7S8MX42</accession>
<evidence type="ECO:0000313" key="2">
    <source>
        <dbReference type="Proteomes" id="UP000594480"/>
    </source>
</evidence>
<dbReference type="RefSeq" id="WP_195692606.1">
    <property type="nucleotide sequence ID" value="NZ_CP064760.1"/>
</dbReference>
<protein>
    <submittedName>
        <fullName evidence="1">Uncharacterized protein</fullName>
    </submittedName>
</protein>
<name>A0A7S8MX42_9MICO</name>
<keyword evidence="2" id="KW-1185">Reference proteome</keyword>
<dbReference type="AlphaFoldDB" id="A0A7S8MX42"/>
<organism evidence="1 2">
    <name type="scientific">Microbacterium schleiferi</name>
    <dbReference type="NCBI Taxonomy" id="69362"/>
    <lineage>
        <taxon>Bacteria</taxon>
        <taxon>Bacillati</taxon>
        <taxon>Actinomycetota</taxon>
        <taxon>Actinomycetes</taxon>
        <taxon>Micrococcales</taxon>
        <taxon>Microbacteriaceae</taxon>
        <taxon>Microbacterium</taxon>
    </lineage>
</organism>
<reference evidence="1 2" key="1">
    <citation type="submission" date="2020-11" db="EMBL/GenBank/DDBJ databases">
        <title>Amino acid is mineralized and recycled by bacteria in oceanic microbiome.</title>
        <authorList>
            <person name="Zheng L.Y."/>
        </authorList>
    </citation>
    <scope>NUCLEOTIDE SEQUENCE [LARGE SCALE GENOMIC DNA]</scope>
    <source>
        <strain evidence="1 2">A32-1</strain>
    </source>
</reference>
<dbReference type="Proteomes" id="UP000594480">
    <property type="component" value="Chromosome"/>
</dbReference>